<dbReference type="OrthoDB" id="332184at2759"/>
<evidence type="ECO:0000313" key="2">
    <source>
        <dbReference type="EMBL" id="PFH36474.1"/>
    </source>
</evidence>
<feature type="region of interest" description="Disordered" evidence="1">
    <location>
        <begin position="1377"/>
        <end position="1426"/>
    </location>
</feature>
<feature type="region of interest" description="Disordered" evidence="1">
    <location>
        <begin position="969"/>
        <end position="993"/>
    </location>
</feature>
<dbReference type="RefSeq" id="XP_029220483.1">
    <property type="nucleotide sequence ID" value="XM_029363117.1"/>
</dbReference>
<feature type="compositionally biased region" description="Basic and acidic residues" evidence="1">
    <location>
        <begin position="2130"/>
        <end position="2164"/>
    </location>
</feature>
<feature type="region of interest" description="Disordered" evidence="1">
    <location>
        <begin position="1"/>
        <end position="21"/>
    </location>
</feature>
<dbReference type="KEGG" id="bbes:BESB_046660"/>
<feature type="region of interest" description="Disordered" evidence="1">
    <location>
        <begin position="1867"/>
        <end position="1887"/>
    </location>
</feature>
<feature type="region of interest" description="Disordered" evidence="1">
    <location>
        <begin position="1738"/>
        <end position="1762"/>
    </location>
</feature>
<comment type="caution">
    <text evidence="2">The sequence shown here is derived from an EMBL/GenBank/DDBJ whole genome shotgun (WGS) entry which is preliminary data.</text>
</comment>
<feature type="compositionally biased region" description="Basic and acidic residues" evidence="1">
    <location>
        <begin position="151"/>
        <end position="162"/>
    </location>
</feature>
<feature type="region of interest" description="Disordered" evidence="1">
    <location>
        <begin position="1936"/>
        <end position="1993"/>
    </location>
</feature>
<feature type="compositionally biased region" description="Low complexity" evidence="1">
    <location>
        <begin position="43"/>
        <end position="61"/>
    </location>
</feature>
<feature type="compositionally biased region" description="Low complexity" evidence="1">
    <location>
        <begin position="135"/>
        <end position="147"/>
    </location>
</feature>
<protein>
    <submittedName>
        <fullName evidence="2">Uncharacterized protein</fullName>
    </submittedName>
</protein>
<feature type="compositionally biased region" description="Basic and acidic residues" evidence="1">
    <location>
        <begin position="1974"/>
        <end position="1985"/>
    </location>
</feature>
<feature type="region of interest" description="Disordered" evidence="1">
    <location>
        <begin position="860"/>
        <end position="888"/>
    </location>
</feature>
<feature type="compositionally biased region" description="Basic and acidic residues" evidence="1">
    <location>
        <begin position="1451"/>
        <end position="1472"/>
    </location>
</feature>
<feature type="compositionally biased region" description="Low complexity" evidence="1">
    <location>
        <begin position="620"/>
        <end position="634"/>
    </location>
</feature>
<feature type="region of interest" description="Disordered" evidence="1">
    <location>
        <begin position="920"/>
        <end position="947"/>
    </location>
</feature>
<name>A0A2A9MH35_BESBE</name>
<feature type="compositionally biased region" description="Polar residues" evidence="1">
    <location>
        <begin position="1474"/>
        <end position="1484"/>
    </location>
</feature>
<feature type="compositionally biased region" description="Low complexity" evidence="1">
    <location>
        <begin position="1936"/>
        <end position="1952"/>
    </location>
</feature>
<feature type="region of interest" description="Disordered" evidence="1">
    <location>
        <begin position="619"/>
        <end position="702"/>
    </location>
</feature>
<feature type="region of interest" description="Disordered" evidence="1">
    <location>
        <begin position="36"/>
        <end position="63"/>
    </location>
</feature>
<feature type="compositionally biased region" description="Polar residues" evidence="1">
    <location>
        <begin position="870"/>
        <end position="879"/>
    </location>
</feature>
<sequence length="2164" mass="221393">MEALAKSESGVASGAAPLVSPSACKTRPLGLVSVPSPTAFLTSPRGPGALAASPSGSAASSCTPKNAMFMPLNVCATSSASTAVPQDDCESTASREGGSPRTPSVFDGPGLIPSGAARSANHEQSLTSSSRDTDSASLRSHASSTSRGLFRKPDSPSERESGGEALGASEREKRAETEPAEKRAAAGARFGVPRPAEEDGAEEEEARSVFSAAHARGSSLCSVSGGVEEGDVAPAADGRRSDSEGAEGVSLPGEAPNSNAVEAKAERSSRKAAVRRVRERVGVSKDDLSEFSTRGKSFHLNNAGDPTPSAAARVEGMSESLKAVAGLIRADALALEALKAEENQRRRKGRQEGGAISAAEQDPGRSTNASVAATRLASAVRFKEEELLRAESNAEISGASSAPAPFLLSGEKDVAESSRTTPSVLGESGLLPSVDLARGLAAVAAEIASAQASLGAAREGHEDQSHFLSLAAAARGGGNNEGREEKFTNAEEKAVEASGGEGAAKDTGAGFSLSAADLLEEGRRLLTSSSDLSVWLECAKNAAASPRRSKAEGLSNEQLLALSSALMSEDASQSAQNALFAGAAPALLEHDESPSHRLLPKAGESALTLPLAPREGVMVSGAASSSGPLAGSGAFPHGEKAATTRAQRGARGQKGERGASRPQALSRSLLSASAPASAAPTPSNYSGAVSHLMPHPSTSSAMTSVMVKSVSPAGVVRRGGRNRRKRTKYDLAYRQMELLGPFAEEAKHVDLSKVSGSSFAVELLKNPHLYSYESWVHGFAWPVGADGRRLLLRKLRGVYWSDPDYWQKRLMAEGLYRRDLFTLATVQELFKVTHLMGADVWDFLLKCTALTHKCDALTTKEADQSDNEEALQNASSPEASSPHAGPEITSQALSHPAVMAAVGHQDSGFCWHSLASQGGSGADAGAGTEEGGKGEGSDTAMGGDGGAAVNGGASASVYPPRLCAALSLHRSSSPAGEHEQRAGAEGEEEVSNPAAASWLGAEALQELLAGSLSRQGRENGAEETFARGEEDGLQGGAGALAPCQVSGEMLRQSLYLPGQLGAGAGAAGERGDRLSGGLNQEKRSRGRPRKTRSTISSVSSLARDDAEVSQKAQGGDAAAFGLAGVAAGLTLAGGDGTSGAGASESGLEGVAGQLAAATHAGASPLGVHSPRVNGTSGSAALSALLAASGASSLKAETEGLSDFFRGASGSEMGGREAGEAGRQEAGLEESLRHGVAGSEELLSSRLLMGEGRELQQALLASTLVAAQGKKRFRGDAAALDVVSDLANLHAKRSRSCALTPHHRRGVPTGDLSLMLEEELDATSSSAANRGREANADSLRALMLQVAEAAAASDLAPSLASSSSSRMGLAAEADCRARVSPNGSEGRPPAASAEGVRRRSSVGAQDEGRRRGSASCSAGDAGWSRAASTGAGAMEEEMRQMEILLQALDHHLAQHQQQEEREKEAKAQGEHASSRGASLPSSDTTSLLHPSLSAAPLESRRGAAGGSPADALGGGRGELAEDGSAFALHAPVGDKDVAGWERLAQVLRGESGPQEEGERKSDSPAVADAEALLQCVRALANSSSAGSLLSGGGLPVAEALLRSQHPRDASRDGPKDAAADGEPCAARSFVSTASAAAAHEGGAGWRRDLFPKLGVSGGVAMPPLRGGAAFLAALKERDLLGQHTNAAVAAAAASSAAMAGSLLWGGDSVGPDRAGRGALGKRGDDARLNALSFLGTLPGLGGGGSSDPARAKEGESGGEGNQASLLLTSSAGKKDASLPSAARVSCCGKTQAQQRQSSSASASGACVAALEALTSDTHALLQLTAHYSFMAQFMQCAMLFEVQQGLFRVINSLKAQERRRAGALEQLQGEARAEEAPGAEYRDSAQGGEDVQMLADQEGPGRDPTIKACLQSLLESGAVHMQFVQLMAQQLRRHVSSRGAGARGSSSFSSRGVEGARARPEDEAPSQPSLVAGLSRERRVDEKEAASDADAGGAAAGEAEQLLGLLKQPFFAGMGGADLIDLNNLLRAVPDLAAETATAGERDAEDAVKTHDAAGFADGAKEGEEDSTELGEGAEEKEATSSERGRCGLSDDVEMTDGTEEKKASEVQDDGAMGSAYAEMKEEEESMGNAETRRGSRDEAPKPSVEEEKELRETTDDEAAKGHDE</sequence>
<feature type="region of interest" description="Disordered" evidence="1">
    <location>
        <begin position="1451"/>
        <end position="1488"/>
    </location>
</feature>
<feature type="compositionally biased region" description="Basic and acidic residues" evidence="1">
    <location>
        <begin position="1213"/>
        <end position="1222"/>
    </location>
</feature>
<feature type="compositionally biased region" description="Basic and acidic residues" evidence="1">
    <location>
        <begin position="169"/>
        <end position="184"/>
    </location>
</feature>
<feature type="region of interest" description="Disordered" evidence="1">
    <location>
        <begin position="1497"/>
        <end position="1516"/>
    </location>
</feature>
<keyword evidence="3" id="KW-1185">Reference proteome</keyword>
<feature type="compositionally biased region" description="Basic and acidic residues" evidence="1">
    <location>
        <begin position="2073"/>
        <end position="2085"/>
    </location>
</feature>
<dbReference type="EMBL" id="NWUJ01000003">
    <property type="protein sequence ID" value="PFH36474.1"/>
    <property type="molecule type" value="Genomic_DNA"/>
</dbReference>
<gene>
    <name evidence="2" type="ORF">BESB_046660</name>
</gene>
<evidence type="ECO:0000313" key="3">
    <source>
        <dbReference type="Proteomes" id="UP000224006"/>
    </source>
</evidence>
<feature type="compositionally biased region" description="Basic and acidic residues" evidence="1">
    <location>
        <begin position="1604"/>
        <end position="1617"/>
    </location>
</feature>
<feature type="region of interest" description="Disordered" evidence="1">
    <location>
        <begin position="80"/>
        <end position="279"/>
    </location>
</feature>
<proteinExistence type="predicted"/>
<reference evidence="2 3" key="1">
    <citation type="submission" date="2017-09" db="EMBL/GenBank/DDBJ databases">
        <title>Genome sequencing of Besnoitia besnoiti strain Bb-Ger1.</title>
        <authorList>
            <person name="Schares G."/>
            <person name="Venepally P."/>
            <person name="Lorenzi H.A."/>
        </authorList>
    </citation>
    <scope>NUCLEOTIDE SEQUENCE [LARGE SCALE GENOMIC DNA]</scope>
    <source>
        <strain evidence="2 3">Bb-Ger1</strain>
    </source>
</reference>
<accession>A0A2A9MH35</accession>
<organism evidence="2 3">
    <name type="scientific">Besnoitia besnoiti</name>
    <name type="common">Apicomplexan protozoan</name>
    <dbReference type="NCBI Taxonomy" id="94643"/>
    <lineage>
        <taxon>Eukaryota</taxon>
        <taxon>Sar</taxon>
        <taxon>Alveolata</taxon>
        <taxon>Apicomplexa</taxon>
        <taxon>Conoidasida</taxon>
        <taxon>Coccidia</taxon>
        <taxon>Eucoccidiorida</taxon>
        <taxon>Eimeriorina</taxon>
        <taxon>Sarcocystidae</taxon>
        <taxon>Besnoitia</taxon>
    </lineage>
</organism>
<feature type="compositionally biased region" description="Basic and acidic residues" evidence="1">
    <location>
        <begin position="1870"/>
        <end position="1882"/>
    </location>
</feature>
<feature type="region of interest" description="Disordered" evidence="1">
    <location>
        <begin position="295"/>
        <end position="314"/>
    </location>
</feature>
<feature type="region of interest" description="Disordered" evidence="1">
    <location>
        <begin position="1062"/>
        <end position="1107"/>
    </location>
</feature>
<evidence type="ECO:0000256" key="1">
    <source>
        <dbReference type="SAM" id="MobiDB-lite"/>
    </source>
</evidence>
<dbReference type="GeneID" id="40309596"/>
<feature type="region of interest" description="Disordered" evidence="1">
    <location>
        <begin position="1603"/>
        <end position="1623"/>
    </location>
</feature>
<feature type="region of interest" description="Disordered" evidence="1">
    <location>
        <begin position="1210"/>
        <end position="1232"/>
    </location>
</feature>
<feature type="region of interest" description="Disordered" evidence="1">
    <location>
        <begin position="342"/>
        <end position="371"/>
    </location>
</feature>
<dbReference type="VEuPathDB" id="ToxoDB:BESB_046660"/>
<dbReference type="Proteomes" id="UP000224006">
    <property type="component" value="Chromosome III"/>
</dbReference>
<feature type="region of interest" description="Disordered" evidence="1">
    <location>
        <begin position="2053"/>
        <end position="2164"/>
    </location>
</feature>
<feature type="compositionally biased region" description="Acidic residues" evidence="1">
    <location>
        <begin position="2062"/>
        <end position="2072"/>
    </location>
</feature>
<feature type="compositionally biased region" description="Low complexity" evidence="1">
    <location>
        <begin position="660"/>
        <end position="683"/>
    </location>
</feature>